<dbReference type="InterPro" id="IPR054585">
    <property type="entry name" value="NDH2-like_C"/>
</dbReference>
<dbReference type="InterPro" id="IPR045024">
    <property type="entry name" value="NDH-2"/>
</dbReference>
<gene>
    <name evidence="8" type="ORF">EYC80_010810</name>
</gene>
<keyword evidence="3" id="KW-0274">FAD</keyword>
<dbReference type="PRINTS" id="PR00368">
    <property type="entry name" value="FADPNR"/>
</dbReference>
<evidence type="ECO:0000259" key="6">
    <source>
        <dbReference type="Pfam" id="PF07992"/>
    </source>
</evidence>
<organism evidence="8 9">
    <name type="scientific">Monilinia laxa</name>
    <name type="common">Brown rot fungus</name>
    <name type="synonym">Sclerotinia laxa</name>
    <dbReference type="NCBI Taxonomy" id="61186"/>
    <lineage>
        <taxon>Eukaryota</taxon>
        <taxon>Fungi</taxon>
        <taxon>Dikarya</taxon>
        <taxon>Ascomycota</taxon>
        <taxon>Pezizomycotina</taxon>
        <taxon>Leotiomycetes</taxon>
        <taxon>Helotiales</taxon>
        <taxon>Sclerotiniaceae</taxon>
        <taxon>Monilinia</taxon>
    </lineage>
</organism>
<comment type="caution">
    <text evidence="8">The sequence shown here is derived from an EMBL/GenBank/DDBJ whole genome shotgun (WGS) entry which is preliminary data.</text>
</comment>
<dbReference type="GO" id="GO:0003954">
    <property type="term" value="F:NADH dehydrogenase activity"/>
    <property type="evidence" value="ECO:0007669"/>
    <property type="project" value="InterPro"/>
</dbReference>
<dbReference type="Pfam" id="PF22366">
    <property type="entry name" value="NDH2_C"/>
    <property type="match status" value="1"/>
</dbReference>
<dbReference type="Gene3D" id="3.50.50.100">
    <property type="match status" value="1"/>
</dbReference>
<dbReference type="EMBL" id="VIGI01000017">
    <property type="protein sequence ID" value="KAB8290377.1"/>
    <property type="molecule type" value="Genomic_DNA"/>
</dbReference>
<comment type="similarity">
    <text evidence="1">Belongs to the NADH dehydrogenase family.</text>
</comment>
<keyword evidence="2" id="KW-0285">Flavoprotein</keyword>
<evidence type="ECO:0000256" key="3">
    <source>
        <dbReference type="ARBA" id="ARBA00022827"/>
    </source>
</evidence>
<proteinExistence type="inferred from homology"/>
<evidence type="ECO:0000313" key="9">
    <source>
        <dbReference type="Proteomes" id="UP000326757"/>
    </source>
</evidence>
<dbReference type="Proteomes" id="UP000326757">
    <property type="component" value="Unassembled WGS sequence"/>
</dbReference>
<reference evidence="8 9" key="1">
    <citation type="submission" date="2019-06" db="EMBL/GenBank/DDBJ databases">
        <title>Genome Sequence of the Brown Rot Fungal Pathogen Monilinia laxa.</title>
        <authorList>
            <person name="De Miccolis Angelini R.M."/>
            <person name="Landi L."/>
            <person name="Abate D."/>
            <person name="Pollastro S."/>
            <person name="Romanazzi G."/>
            <person name="Faretra F."/>
        </authorList>
    </citation>
    <scope>NUCLEOTIDE SEQUENCE [LARGE SCALE GENOMIC DNA]</scope>
    <source>
        <strain evidence="8 9">Mlax316</strain>
    </source>
</reference>
<evidence type="ECO:0000313" key="8">
    <source>
        <dbReference type="EMBL" id="KAB8290377.1"/>
    </source>
</evidence>
<dbReference type="PANTHER" id="PTHR43706:SF17">
    <property type="entry name" value="NADH DEHYDROGENASE (EUROFUNG)"/>
    <property type="match status" value="1"/>
</dbReference>
<dbReference type="GO" id="GO:0005739">
    <property type="term" value="C:mitochondrion"/>
    <property type="evidence" value="ECO:0007669"/>
    <property type="project" value="UniProtKB-ARBA"/>
</dbReference>
<dbReference type="AlphaFoldDB" id="A0A5N6JPA5"/>
<evidence type="ECO:0000256" key="2">
    <source>
        <dbReference type="ARBA" id="ARBA00022630"/>
    </source>
</evidence>
<dbReference type="PANTHER" id="PTHR43706">
    <property type="entry name" value="NADH DEHYDROGENASE"/>
    <property type="match status" value="1"/>
</dbReference>
<name>A0A5N6JPA5_MONLA</name>
<dbReference type="SUPFAM" id="SSF51905">
    <property type="entry name" value="FAD/NAD(P)-binding domain"/>
    <property type="match status" value="2"/>
</dbReference>
<evidence type="ECO:0000259" key="7">
    <source>
        <dbReference type="Pfam" id="PF22366"/>
    </source>
</evidence>
<dbReference type="Pfam" id="PF07992">
    <property type="entry name" value="Pyr_redox_2"/>
    <property type="match status" value="1"/>
</dbReference>
<keyword evidence="9" id="KW-1185">Reference proteome</keyword>
<feature type="domain" description="FAD/NAD(P)-binding" evidence="6">
    <location>
        <begin position="56"/>
        <end position="374"/>
    </location>
</feature>
<evidence type="ECO:0000256" key="4">
    <source>
        <dbReference type="ARBA" id="ARBA00023002"/>
    </source>
</evidence>
<evidence type="ECO:0000256" key="5">
    <source>
        <dbReference type="ARBA" id="ARBA00023027"/>
    </source>
</evidence>
<dbReference type="InterPro" id="IPR023753">
    <property type="entry name" value="FAD/NAD-binding_dom"/>
</dbReference>
<dbReference type="OrthoDB" id="9992747at2759"/>
<keyword evidence="4" id="KW-0560">Oxidoreductase</keyword>
<sequence>MNCMIATSKETSRGLLLRGGRVSSAISSSQSLKLRSSGLRSISTSELDASKGDRERVLILGSGWSGFTLSRQLDPKKYQTVVISPRSYFVFTPLLASTAVGTLEFRSALESVRGRGRWRGWGLTGGGWGGWGARGNGVEFWQGWADDVNFDRKIIKVEENAIERPKNASDVVEKTGKGRVFEVGYDKLVVSVGCYSQTFGIEGVRENALFLKDIGDARKIRKRILECFETAALPTTSDDLKKQLLNFAIVGGGPTGVEFAAELFDLCHEDLSTLYPSLIPFINITIYDVAPKILPMFDKNLANYALEHFKRDGINIKTEHHILGLSKGLPKSGVKAEEDAVEMERGFTLKLKEEGEVGVGMCVWSTGLMMNPFIEKALSSVHTYPTKSATLAASASVKNLSIEEPGEKKWELKRNPKTGGLMVDEHFRVKLATRSASSSSPNAAAAASEQTQQEATMNDVFALGDVAVLGNMALPATAQVANQEAKWLGKRLNGLGKGEKIGGGKGFTFRNMGVMTYVGGMKAIMQTDGKGEIKGRTAWLIWRGAYLTQTISWRNKLFIPMYWAINWLFGRDISRF</sequence>
<evidence type="ECO:0000256" key="1">
    <source>
        <dbReference type="ARBA" id="ARBA00005272"/>
    </source>
</evidence>
<keyword evidence="5" id="KW-0520">NAD</keyword>
<protein>
    <submittedName>
        <fullName evidence="8">Uncharacterized protein</fullName>
    </submittedName>
</protein>
<dbReference type="InterPro" id="IPR036188">
    <property type="entry name" value="FAD/NAD-bd_sf"/>
</dbReference>
<feature type="domain" description="External alternative NADH-ubiquinone oxidoreductase-like C-terminal" evidence="7">
    <location>
        <begin position="513"/>
        <end position="572"/>
    </location>
</feature>
<accession>A0A5N6JPA5</accession>